<dbReference type="Gene3D" id="2.60.40.10">
    <property type="entry name" value="Immunoglobulins"/>
    <property type="match status" value="1"/>
</dbReference>
<dbReference type="Pfam" id="PF01915">
    <property type="entry name" value="Glyco_hydro_3_C"/>
    <property type="match status" value="1"/>
</dbReference>
<name>A0A9P7ZKU1_9HYPO</name>
<dbReference type="Pfam" id="PF00933">
    <property type="entry name" value="Glyco_hydro_3"/>
    <property type="match status" value="1"/>
</dbReference>
<dbReference type="GO" id="GO:0045493">
    <property type="term" value="P:xylan catabolic process"/>
    <property type="evidence" value="ECO:0007669"/>
    <property type="project" value="UniProtKB-KW"/>
</dbReference>
<evidence type="ECO:0000256" key="7">
    <source>
        <dbReference type="ARBA" id="ARBA00023277"/>
    </source>
</evidence>
<dbReference type="InterPro" id="IPR036962">
    <property type="entry name" value="Glyco_hydro_3_N_sf"/>
</dbReference>
<evidence type="ECO:0000313" key="14">
    <source>
        <dbReference type="EMBL" id="KAG9253969.1"/>
    </source>
</evidence>
<comment type="pathway">
    <text evidence="1">Glycan degradation; xylan degradation.</text>
</comment>
<keyword evidence="8" id="KW-0326">Glycosidase</keyword>
<dbReference type="InterPro" id="IPR036881">
    <property type="entry name" value="Glyco_hydro_3_C_sf"/>
</dbReference>
<dbReference type="InterPro" id="IPR026891">
    <property type="entry name" value="Fn3-like"/>
</dbReference>
<keyword evidence="9" id="KW-0624">Polysaccharide degradation</keyword>
<reference evidence="14" key="1">
    <citation type="journal article" date="2021" name="IMA Fungus">
        <title>Genomic characterization of three marine fungi, including Emericellopsis atlantica sp. nov. with signatures of a generalist lifestyle and marine biomass degradation.</title>
        <authorList>
            <person name="Hagestad O.C."/>
            <person name="Hou L."/>
            <person name="Andersen J.H."/>
            <person name="Hansen E.H."/>
            <person name="Altermark B."/>
            <person name="Li C."/>
            <person name="Kuhnert E."/>
            <person name="Cox R.J."/>
            <person name="Crous P.W."/>
            <person name="Spatafora J.W."/>
            <person name="Lail K."/>
            <person name="Amirebrahimi M."/>
            <person name="Lipzen A."/>
            <person name="Pangilinan J."/>
            <person name="Andreopoulos W."/>
            <person name="Hayes R.D."/>
            <person name="Ng V."/>
            <person name="Grigoriev I.V."/>
            <person name="Jackson S.A."/>
            <person name="Sutton T.D.S."/>
            <person name="Dobson A.D.W."/>
            <person name="Rama T."/>
        </authorList>
    </citation>
    <scope>NUCLEOTIDE SEQUENCE</scope>
    <source>
        <strain evidence="14">TS7</strain>
    </source>
</reference>
<evidence type="ECO:0000256" key="5">
    <source>
        <dbReference type="ARBA" id="ARBA00022801"/>
    </source>
</evidence>
<dbReference type="SUPFAM" id="SSF51445">
    <property type="entry name" value="(Trans)glycosidases"/>
    <property type="match status" value="1"/>
</dbReference>
<evidence type="ECO:0000256" key="10">
    <source>
        <dbReference type="ARBA" id="ARBA00024574"/>
    </source>
</evidence>
<dbReference type="GO" id="GO:0046556">
    <property type="term" value="F:alpha-L-arabinofuranosidase activity"/>
    <property type="evidence" value="ECO:0007669"/>
    <property type="project" value="TreeGrafter"/>
</dbReference>
<dbReference type="InterPro" id="IPR044993">
    <property type="entry name" value="BXL"/>
</dbReference>
<dbReference type="GeneID" id="70296912"/>
<protein>
    <recommendedName>
        <fullName evidence="11">xylan 1,4-beta-xylosidase</fullName>
        <ecNumber evidence="11">3.2.1.37</ecNumber>
    </recommendedName>
</protein>
<keyword evidence="5 14" id="KW-0378">Hydrolase</keyword>
<keyword evidence="3" id="KW-0858">Xylan degradation</keyword>
<dbReference type="InterPro" id="IPR017853">
    <property type="entry name" value="GH"/>
</dbReference>
<proteinExistence type="inferred from homology"/>
<evidence type="ECO:0000259" key="13">
    <source>
        <dbReference type="SMART" id="SM01217"/>
    </source>
</evidence>
<comment type="catalytic activity">
    <reaction evidence="10">
        <text>Hydrolysis of (1-&gt;4)-beta-D-xylans, to remove successive D-xylose residues from the non-reducing termini.</text>
        <dbReference type="EC" id="3.2.1.37"/>
    </reaction>
</comment>
<dbReference type="AlphaFoldDB" id="A0A9P7ZKU1"/>
<dbReference type="Pfam" id="PF14310">
    <property type="entry name" value="Fn3-like"/>
    <property type="match status" value="1"/>
</dbReference>
<feature type="domain" description="Fibronectin type III-like" evidence="13">
    <location>
        <begin position="673"/>
        <end position="743"/>
    </location>
</feature>
<dbReference type="Gene3D" id="3.20.20.300">
    <property type="entry name" value="Glycoside hydrolase, family 3, N-terminal domain"/>
    <property type="match status" value="1"/>
</dbReference>
<dbReference type="InterPro" id="IPR002772">
    <property type="entry name" value="Glyco_hydro_3_C"/>
</dbReference>
<evidence type="ECO:0000256" key="1">
    <source>
        <dbReference type="ARBA" id="ARBA00004851"/>
    </source>
</evidence>
<comment type="similarity">
    <text evidence="2">Belongs to the glycosyl hydrolase 3 family.</text>
</comment>
<dbReference type="EC" id="3.2.1.37" evidence="11"/>
<dbReference type="Proteomes" id="UP000887229">
    <property type="component" value="Unassembled WGS sequence"/>
</dbReference>
<evidence type="ECO:0000256" key="9">
    <source>
        <dbReference type="ARBA" id="ARBA00023326"/>
    </source>
</evidence>
<evidence type="ECO:0000313" key="15">
    <source>
        <dbReference type="Proteomes" id="UP000887229"/>
    </source>
</evidence>
<evidence type="ECO:0000256" key="8">
    <source>
        <dbReference type="ARBA" id="ARBA00023295"/>
    </source>
</evidence>
<dbReference type="InterPro" id="IPR013783">
    <property type="entry name" value="Ig-like_fold"/>
</dbReference>
<evidence type="ECO:0000256" key="6">
    <source>
        <dbReference type="ARBA" id="ARBA00023180"/>
    </source>
</evidence>
<accession>A0A9P7ZKU1</accession>
<keyword evidence="4 12" id="KW-0732">Signal</keyword>
<dbReference type="EMBL" id="MU251255">
    <property type="protein sequence ID" value="KAG9253969.1"/>
    <property type="molecule type" value="Genomic_DNA"/>
</dbReference>
<dbReference type="PRINTS" id="PR00133">
    <property type="entry name" value="GLHYDRLASE3"/>
</dbReference>
<dbReference type="PANTHER" id="PTHR42721:SF3">
    <property type="entry name" value="BETA-D-XYLOSIDASE 5-RELATED"/>
    <property type="match status" value="1"/>
</dbReference>
<keyword evidence="6" id="KW-0325">Glycoprotein</keyword>
<gene>
    <name evidence="14" type="ORF">F5Z01DRAFT_687391</name>
</gene>
<dbReference type="SUPFAM" id="SSF52279">
    <property type="entry name" value="Beta-D-glucan exohydrolase, C-terminal domain"/>
    <property type="match status" value="1"/>
</dbReference>
<dbReference type="Gene3D" id="3.40.50.1700">
    <property type="entry name" value="Glycoside hydrolase family 3 C-terminal domain"/>
    <property type="match status" value="1"/>
</dbReference>
<evidence type="ECO:0000256" key="4">
    <source>
        <dbReference type="ARBA" id="ARBA00022729"/>
    </source>
</evidence>
<dbReference type="RefSeq" id="XP_046117893.1">
    <property type="nucleotide sequence ID" value="XM_046266009.1"/>
</dbReference>
<evidence type="ECO:0000256" key="11">
    <source>
        <dbReference type="ARBA" id="ARBA00026107"/>
    </source>
</evidence>
<dbReference type="InterPro" id="IPR001764">
    <property type="entry name" value="Glyco_hydro_3_N"/>
</dbReference>
<organism evidence="14 15">
    <name type="scientific">Emericellopsis atlantica</name>
    <dbReference type="NCBI Taxonomy" id="2614577"/>
    <lineage>
        <taxon>Eukaryota</taxon>
        <taxon>Fungi</taxon>
        <taxon>Dikarya</taxon>
        <taxon>Ascomycota</taxon>
        <taxon>Pezizomycotina</taxon>
        <taxon>Sordariomycetes</taxon>
        <taxon>Hypocreomycetidae</taxon>
        <taxon>Hypocreales</taxon>
        <taxon>Bionectriaceae</taxon>
        <taxon>Emericellopsis</taxon>
    </lineage>
</organism>
<evidence type="ECO:0000256" key="2">
    <source>
        <dbReference type="ARBA" id="ARBA00005336"/>
    </source>
</evidence>
<comment type="caution">
    <text evidence="14">The sequence shown here is derived from an EMBL/GenBank/DDBJ whole genome shotgun (WGS) entry which is preliminary data.</text>
</comment>
<dbReference type="OrthoDB" id="47059at2759"/>
<keyword evidence="7" id="KW-0119">Carbohydrate metabolism</keyword>
<keyword evidence="15" id="KW-1185">Reference proteome</keyword>
<dbReference type="CDD" id="cd03128">
    <property type="entry name" value="GAT_1"/>
    <property type="match status" value="1"/>
</dbReference>
<feature type="signal peptide" evidence="12">
    <location>
        <begin position="1"/>
        <end position="22"/>
    </location>
</feature>
<feature type="non-terminal residue" evidence="14">
    <location>
        <position position="766"/>
    </location>
</feature>
<dbReference type="GO" id="GO:0031222">
    <property type="term" value="P:arabinan catabolic process"/>
    <property type="evidence" value="ECO:0007669"/>
    <property type="project" value="TreeGrafter"/>
</dbReference>
<dbReference type="SMART" id="SM01217">
    <property type="entry name" value="Fn3_like"/>
    <property type="match status" value="1"/>
</dbReference>
<dbReference type="GO" id="GO:0009044">
    <property type="term" value="F:xylan 1,4-beta-xylosidase activity"/>
    <property type="evidence" value="ECO:0007669"/>
    <property type="project" value="UniProtKB-EC"/>
</dbReference>
<evidence type="ECO:0000256" key="3">
    <source>
        <dbReference type="ARBA" id="ARBA00022651"/>
    </source>
</evidence>
<dbReference type="PANTHER" id="PTHR42721">
    <property type="entry name" value="SUGAR HYDROLASE-RELATED"/>
    <property type="match status" value="1"/>
</dbReference>
<feature type="chain" id="PRO_5040419651" description="xylan 1,4-beta-xylosidase" evidence="12">
    <location>
        <begin position="23"/>
        <end position="766"/>
    </location>
</feature>
<evidence type="ECO:0000256" key="12">
    <source>
        <dbReference type="SAM" id="SignalP"/>
    </source>
</evidence>
<sequence length="766" mass="84163">MFSRLSPSLLVSFLLHLGIMSAQQNRIRTFPDCVNGPLASHAICDISRSPPERAAALVALMEPEEKLENLISQSNGSTRLELPFYNWWNEALYGVAYAPGIRFADSGPFSSATSFPVPVLLAASFDDDLIEDVGTIIGTEARAWGNAGYSGVDFWTPNVNPFKDPRWGRGSETPGEDVLRVKRYAERILRGLEGTEEERRIIATCKHYAGNDFEDWNGTTRHDFNAIISPQDMAEYYLAPFQTCARDAKCGSLMCAYNAVNGVPSCASSYLLEDILREHWGWTEHNNYVTSDCEAVLDVFANHKYAETNAEGTVLCFKAGMDTSCEYTSSSDIPGAWSQGLLDEDTVDRALGRLYEGLIRAGYFDGKASMWSDLSWEDVNTPRAQELALQAATEGIVLLKNDGTLPLNLEQDTTVAMIGFWAEDASKLQGGYNGRAPFLNSPVDAAREMGLNINVAGGPILEDVSAPDNWTVSALDATEDADYIVYFGGFDTSLAGETLDRTHLDWAPAQAALIRDLGALGKPLIIVQLGDQLDDSEFLDADWVSSIFWASWPGQDGGTAIMNLITGEASPAGRLLVTMFPSNYTDIIPMTDMSLRPTNGLPGRTYRWYPTPVRPFGYGLHYTEFDASFVSLCNSTLDIQSLVFGCDDEHLDMCPLPSIPIRVTNSGERTSDFVALMYVKSENGPEPHPIKTLSAYSRLQEIKAGETRRARLGWKLANLARVDEQGNTVLYPGTYTLMLDEPAQASIEIKLTGEEAILDDWPADPG</sequence>